<accession>A0AAN6QKU7</accession>
<evidence type="ECO:0000256" key="5">
    <source>
        <dbReference type="ARBA" id="ARBA00023004"/>
    </source>
</evidence>
<dbReference type="CDD" id="cd11070">
    <property type="entry name" value="CYP56-like"/>
    <property type="match status" value="1"/>
</dbReference>
<dbReference type="GO" id="GO:0016705">
    <property type="term" value="F:oxidoreductase activity, acting on paired donors, with incorporation or reduction of molecular oxygen"/>
    <property type="evidence" value="ECO:0007669"/>
    <property type="project" value="InterPro"/>
</dbReference>
<evidence type="ECO:0000256" key="1">
    <source>
        <dbReference type="ARBA" id="ARBA00001971"/>
    </source>
</evidence>
<dbReference type="SUPFAM" id="SSF48264">
    <property type="entry name" value="Cytochrome P450"/>
    <property type="match status" value="1"/>
</dbReference>
<evidence type="ECO:0000256" key="6">
    <source>
        <dbReference type="PIRSR" id="PIRSR602401-1"/>
    </source>
</evidence>
<comment type="similarity">
    <text evidence="2 7">Belongs to the cytochrome P450 family.</text>
</comment>
<dbReference type="GeneID" id="89939911"/>
<dbReference type="InterPro" id="IPR017972">
    <property type="entry name" value="Cyt_P450_CS"/>
</dbReference>
<organism evidence="8 9">
    <name type="scientific">Canariomyces notabilis</name>
    <dbReference type="NCBI Taxonomy" id="2074819"/>
    <lineage>
        <taxon>Eukaryota</taxon>
        <taxon>Fungi</taxon>
        <taxon>Dikarya</taxon>
        <taxon>Ascomycota</taxon>
        <taxon>Pezizomycotina</taxon>
        <taxon>Sordariomycetes</taxon>
        <taxon>Sordariomycetidae</taxon>
        <taxon>Sordariales</taxon>
        <taxon>Chaetomiaceae</taxon>
        <taxon>Canariomyces</taxon>
    </lineage>
</organism>
<dbReference type="Gene3D" id="1.10.630.10">
    <property type="entry name" value="Cytochrome P450"/>
    <property type="match status" value="1"/>
</dbReference>
<dbReference type="PANTHER" id="PTHR24305:SF166">
    <property type="entry name" value="CYTOCHROME P450 12A4, MITOCHONDRIAL-RELATED"/>
    <property type="match status" value="1"/>
</dbReference>
<keyword evidence="9" id="KW-1185">Reference proteome</keyword>
<comment type="cofactor">
    <cofactor evidence="1 6">
        <name>heme</name>
        <dbReference type="ChEBI" id="CHEBI:30413"/>
    </cofactor>
</comment>
<dbReference type="GO" id="GO:0020037">
    <property type="term" value="F:heme binding"/>
    <property type="evidence" value="ECO:0007669"/>
    <property type="project" value="InterPro"/>
</dbReference>
<dbReference type="Proteomes" id="UP001302812">
    <property type="component" value="Unassembled WGS sequence"/>
</dbReference>
<reference evidence="8" key="1">
    <citation type="journal article" date="2023" name="Mol. Phylogenet. Evol.">
        <title>Genome-scale phylogeny and comparative genomics of the fungal order Sordariales.</title>
        <authorList>
            <person name="Hensen N."/>
            <person name="Bonometti L."/>
            <person name="Westerberg I."/>
            <person name="Brannstrom I.O."/>
            <person name="Guillou S."/>
            <person name="Cros-Aarteil S."/>
            <person name="Calhoun S."/>
            <person name="Haridas S."/>
            <person name="Kuo A."/>
            <person name="Mondo S."/>
            <person name="Pangilinan J."/>
            <person name="Riley R."/>
            <person name="LaButti K."/>
            <person name="Andreopoulos B."/>
            <person name="Lipzen A."/>
            <person name="Chen C."/>
            <person name="Yan M."/>
            <person name="Daum C."/>
            <person name="Ng V."/>
            <person name="Clum A."/>
            <person name="Steindorff A."/>
            <person name="Ohm R.A."/>
            <person name="Martin F."/>
            <person name="Silar P."/>
            <person name="Natvig D.O."/>
            <person name="Lalanne C."/>
            <person name="Gautier V."/>
            <person name="Ament-Velasquez S.L."/>
            <person name="Kruys A."/>
            <person name="Hutchinson M.I."/>
            <person name="Powell A.J."/>
            <person name="Barry K."/>
            <person name="Miller A.N."/>
            <person name="Grigoriev I.V."/>
            <person name="Debuchy R."/>
            <person name="Gladieux P."/>
            <person name="Hiltunen Thoren M."/>
            <person name="Johannesson H."/>
        </authorList>
    </citation>
    <scope>NUCLEOTIDE SEQUENCE</scope>
    <source>
        <strain evidence="8">CBS 508.74</strain>
    </source>
</reference>
<proteinExistence type="inferred from homology"/>
<dbReference type="EMBL" id="MU853354">
    <property type="protein sequence ID" value="KAK4109730.1"/>
    <property type="molecule type" value="Genomic_DNA"/>
</dbReference>
<dbReference type="Pfam" id="PF00067">
    <property type="entry name" value="p450"/>
    <property type="match status" value="1"/>
</dbReference>
<reference evidence="8" key="2">
    <citation type="submission" date="2023-05" db="EMBL/GenBank/DDBJ databases">
        <authorList>
            <consortium name="Lawrence Berkeley National Laboratory"/>
            <person name="Steindorff A."/>
            <person name="Hensen N."/>
            <person name="Bonometti L."/>
            <person name="Westerberg I."/>
            <person name="Brannstrom I.O."/>
            <person name="Guillou S."/>
            <person name="Cros-Aarteil S."/>
            <person name="Calhoun S."/>
            <person name="Haridas S."/>
            <person name="Kuo A."/>
            <person name="Mondo S."/>
            <person name="Pangilinan J."/>
            <person name="Riley R."/>
            <person name="Labutti K."/>
            <person name="Andreopoulos B."/>
            <person name="Lipzen A."/>
            <person name="Chen C."/>
            <person name="Yanf M."/>
            <person name="Daum C."/>
            <person name="Ng V."/>
            <person name="Clum A."/>
            <person name="Ohm R."/>
            <person name="Martin F."/>
            <person name="Silar P."/>
            <person name="Natvig D."/>
            <person name="Lalanne C."/>
            <person name="Gautier V."/>
            <person name="Ament-Velasquez S.L."/>
            <person name="Kruys A."/>
            <person name="Hutchinson M.I."/>
            <person name="Powell A.J."/>
            <person name="Barry K."/>
            <person name="Miller A.N."/>
            <person name="Grigoriev I.V."/>
            <person name="Debuchy R."/>
            <person name="Gladieux P."/>
            <person name="Thoren M.H."/>
            <person name="Johannesson H."/>
        </authorList>
    </citation>
    <scope>NUCLEOTIDE SEQUENCE</scope>
    <source>
        <strain evidence="8">CBS 508.74</strain>
    </source>
</reference>
<evidence type="ECO:0000256" key="4">
    <source>
        <dbReference type="ARBA" id="ARBA00022723"/>
    </source>
</evidence>
<dbReference type="RefSeq" id="XP_064667300.1">
    <property type="nucleotide sequence ID" value="XM_064815786.1"/>
</dbReference>
<dbReference type="GO" id="GO:0005506">
    <property type="term" value="F:iron ion binding"/>
    <property type="evidence" value="ECO:0007669"/>
    <property type="project" value="InterPro"/>
</dbReference>
<dbReference type="InterPro" id="IPR050121">
    <property type="entry name" value="Cytochrome_P450_monoxygenase"/>
</dbReference>
<dbReference type="PRINTS" id="PR00385">
    <property type="entry name" value="P450"/>
</dbReference>
<evidence type="ECO:0000256" key="7">
    <source>
        <dbReference type="RuleBase" id="RU000461"/>
    </source>
</evidence>
<dbReference type="AlphaFoldDB" id="A0AAN6QKU7"/>
<name>A0AAN6QKU7_9PEZI</name>
<protein>
    <submittedName>
        <fullName evidence="8">Cytochrome P450</fullName>
    </submittedName>
</protein>
<dbReference type="PANTHER" id="PTHR24305">
    <property type="entry name" value="CYTOCHROME P450"/>
    <property type="match status" value="1"/>
</dbReference>
<keyword evidence="3 6" id="KW-0349">Heme</keyword>
<comment type="caution">
    <text evidence="8">The sequence shown here is derived from an EMBL/GenBank/DDBJ whole genome shotgun (WGS) entry which is preliminary data.</text>
</comment>
<dbReference type="GO" id="GO:0004497">
    <property type="term" value="F:monooxygenase activity"/>
    <property type="evidence" value="ECO:0007669"/>
    <property type="project" value="UniProtKB-KW"/>
</dbReference>
<gene>
    <name evidence="8" type="ORF">N656DRAFT_782563</name>
</gene>
<evidence type="ECO:0000313" key="8">
    <source>
        <dbReference type="EMBL" id="KAK4109730.1"/>
    </source>
</evidence>
<dbReference type="InterPro" id="IPR001128">
    <property type="entry name" value="Cyt_P450"/>
</dbReference>
<sequence>MVQLAVIVCTAWVVVAVSLTLYWGVCLLRNYAAAHKLGVPLRVIPIDHTNPIWMLLDRKILSIITQLVPSLRNSSFVRHNYRGWELRERYFSHHELGDVFALVTPGRTWVYIANPDALMDVFRRRTDFPRCLELTGKNSKVLNVFGPNVSTVDGPQWKMQRKLIGTCFTEQNNEIVWSESTVLARDMIQYWASKPSVDSIAPDTRTLSLHVLSRAGFGKSFKFKGHDDRQKNQTSTNYKESLQLILENCILIMALGPRFLADWKPWLPRKLQRLQEACASFQRYMTETYEDEKKASSSSSSSMPGDHNLMKSLVRASQDEAKTSSGALGPGLTEQEIYGNMFVLNFAGHDTTAHTFTFSLYFLAAHREVQDWVFEELRHVLGNRPPNEWHYASDFPRLKRALAVMYETLRLYTPVPVAKWTGAQSQTLSVGDKTLILPPNTMVIPSYSAVHTDPKHWGSDSLDWKPSRWVTPGASGAMDDEVFLAPKKGTFLGWSEGARDCPGRKFSQVEFVATMAVLFREWYVEPVLLDVDRGSLRAACKRVLNQIETDSAMVLLLQMLHPERAPLVWKRR</sequence>
<dbReference type="PRINTS" id="PR00463">
    <property type="entry name" value="EP450I"/>
</dbReference>
<keyword evidence="5 6" id="KW-0408">Iron</keyword>
<evidence type="ECO:0000256" key="3">
    <source>
        <dbReference type="ARBA" id="ARBA00022617"/>
    </source>
</evidence>
<dbReference type="PROSITE" id="PS00086">
    <property type="entry name" value="CYTOCHROME_P450"/>
    <property type="match status" value="1"/>
</dbReference>
<dbReference type="InterPro" id="IPR002401">
    <property type="entry name" value="Cyt_P450_E_grp-I"/>
</dbReference>
<keyword evidence="7" id="KW-0560">Oxidoreductase</keyword>
<feature type="binding site" description="axial binding residue" evidence="6">
    <location>
        <position position="501"/>
    </location>
    <ligand>
        <name>heme</name>
        <dbReference type="ChEBI" id="CHEBI:30413"/>
    </ligand>
    <ligandPart>
        <name>Fe</name>
        <dbReference type="ChEBI" id="CHEBI:18248"/>
    </ligandPart>
</feature>
<evidence type="ECO:0000256" key="2">
    <source>
        <dbReference type="ARBA" id="ARBA00010617"/>
    </source>
</evidence>
<keyword evidence="7" id="KW-0503">Monooxygenase</keyword>
<keyword evidence="4 6" id="KW-0479">Metal-binding</keyword>
<dbReference type="InterPro" id="IPR036396">
    <property type="entry name" value="Cyt_P450_sf"/>
</dbReference>
<evidence type="ECO:0000313" key="9">
    <source>
        <dbReference type="Proteomes" id="UP001302812"/>
    </source>
</evidence>